<evidence type="ECO:0000313" key="1">
    <source>
        <dbReference type="EMBL" id="KAI9462183.1"/>
    </source>
</evidence>
<dbReference type="Proteomes" id="UP001207468">
    <property type="component" value="Unassembled WGS sequence"/>
</dbReference>
<keyword evidence="2" id="KW-1185">Reference proteome</keyword>
<gene>
    <name evidence="1" type="ORF">F5148DRAFT_224081</name>
</gene>
<reference evidence="1" key="1">
    <citation type="submission" date="2021-03" db="EMBL/GenBank/DDBJ databases">
        <title>Evolutionary priming and transition to the ectomycorrhizal habit in an iconic lineage of mushroom-forming fungi: is preadaptation a requirement?</title>
        <authorList>
            <consortium name="DOE Joint Genome Institute"/>
            <person name="Looney B.P."/>
            <person name="Miyauchi S."/>
            <person name="Morin E."/>
            <person name="Drula E."/>
            <person name="Courty P.E."/>
            <person name="Chicoki N."/>
            <person name="Fauchery L."/>
            <person name="Kohler A."/>
            <person name="Kuo A."/>
            <person name="LaButti K."/>
            <person name="Pangilinan J."/>
            <person name="Lipzen A."/>
            <person name="Riley R."/>
            <person name="Andreopoulos W."/>
            <person name="He G."/>
            <person name="Johnson J."/>
            <person name="Barry K.W."/>
            <person name="Grigoriev I.V."/>
            <person name="Nagy L."/>
            <person name="Hibbett D."/>
            <person name="Henrissat B."/>
            <person name="Matheny P.B."/>
            <person name="Labbe J."/>
            <person name="Martin A.F."/>
        </authorList>
    </citation>
    <scope>NUCLEOTIDE SEQUENCE</scope>
    <source>
        <strain evidence="1">BPL698</strain>
    </source>
</reference>
<dbReference type="EMBL" id="JAGFNK010000169">
    <property type="protein sequence ID" value="KAI9462183.1"/>
    <property type="molecule type" value="Genomic_DNA"/>
</dbReference>
<protein>
    <submittedName>
        <fullName evidence="1">Uncharacterized protein</fullName>
    </submittedName>
</protein>
<evidence type="ECO:0000313" key="2">
    <source>
        <dbReference type="Proteomes" id="UP001207468"/>
    </source>
</evidence>
<sequence>MTSWNDPAREAGEALALIKSWHAFGGLYIWEFVLNLDYEYSIMMRRRPFMWTSLLFIGCRWCMLLGCYHSGSCEILRSFGANSLVILRVCAL</sequence>
<name>A0ACC0U440_9AGAM</name>
<comment type="caution">
    <text evidence="1">The sequence shown here is derived from an EMBL/GenBank/DDBJ whole genome shotgun (WGS) entry which is preliminary data.</text>
</comment>
<organism evidence="1 2">
    <name type="scientific">Russula earlei</name>
    <dbReference type="NCBI Taxonomy" id="71964"/>
    <lineage>
        <taxon>Eukaryota</taxon>
        <taxon>Fungi</taxon>
        <taxon>Dikarya</taxon>
        <taxon>Basidiomycota</taxon>
        <taxon>Agaricomycotina</taxon>
        <taxon>Agaricomycetes</taxon>
        <taxon>Russulales</taxon>
        <taxon>Russulaceae</taxon>
        <taxon>Russula</taxon>
    </lineage>
</organism>
<accession>A0ACC0U440</accession>
<proteinExistence type="predicted"/>